<name>A0A1I0REZ2_9BACT</name>
<reference evidence="5" key="1">
    <citation type="submission" date="2016-10" db="EMBL/GenBank/DDBJ databases">
        <authorList>
            <person name="Varghese N."/>
            <person name="Submissions S."/>
        </authorList>
    </citation>
    <scope>NUCLEOTIDE SEQUENCE [LARGE SCALE GENOMIC DNA]</scope>
    <source>
        <strain evidence="5">CGMCC 1.12402</strain>
    </source>
</reference>
<accession>A0A1I0REZ2</accession>
<dbReference type="PRINTS" id="PR00081">
    <property type="entry name" value="GDHRDH"/>
</dbReference>
<comment type="similarity">
    <text evidence="1 3">Belongs to the short-chain dehydrogenases/reductases (SDR) family.</text>
</comment>
<keyword evidence="2" id="KW-0560">Oxidoreductase</keyword>
<dbReference type="PROSITE" id="PS00061">
    <property type="entry name" value="ADH_SHORT"/>
    <property type="match status" value="1"/>
</dbReference>
<dbReference type="Proteomes" id="UP000199437">
    <property type="component" value="Unassembled WGS sequence"/>
</dbReference>
<dbReference type="Pfam" id="PF00106">
    <property type="entry name" value="adh_short"/>
    <property type="match status" value="1"/>
</dbReference>
<dbReference type="OrthoDB" id="9775296at2"/>
<evidence type="ECO:0000256" key="2">
    <source>
        <dbReference type="ARBA" id="ARBA00023002"/>
    </source>
</evidence>
<evidence type="ECO:0000256" key="3">
    <source>
        <dbReference type="RuleBase" id="RU000363"/>
    </source>
</evidence>
<evidence type="ECO:0000313" key="5">
    <source>
        <dbReference type="Proteomes" id="UP000199437"/>
    </source>
</evidence>
<proteinExistence type="inferred from homology"/>
<dbReference type="RefSeq" id="WP_090260207.1">
    <property type="nucleotide sequence ID" value="NZ_FOIR01000004.1"/>
</dbReference>
<evidence type="ECO:0000313" key="4">
    <source>
        <dbReference type="EMBL" id="SEW39434.1"/>
    </source>
</evidence>
<dbReference type="GO" id="GO:0016020">
    <property type="term" value="C:membrane"/>
    <property type="evidence" value="ECO:0007669"/>
    <property type="project" value="TreeGrafter"/>
</dbReference>
<dbReference type="GO" id="GO:0016491">
    <property type="term" value="F:oxidoreductase activity"/>
    <property type="evidence" value="ECO:0007669"/>
    <property type="project" value="UniProtKB-KW"/>
</dbReference>
<dbReference type="CDD" id="cd05233">
    <property type="entry name" value="SDR_c"/>
    <property type="match status" value="1"/>
</dbReference>
<dbReference type="GeneID" id="99988118"/>
<dbReference type="AlphaFoldDB" id="A0A1I0REZ2"/>
<dbReference type="InterPro" id="IPR020904">
    <property type="entry name" value="Sc_DH/Rdtase_CS"/>
</dbReference>
<dbReference type="PRINTS" id="PR00080">
    <property type="entry name" value="SDRFAMILY"/>
</dbReference>
<dbReference type="InterPro" id="IPR002347">
    <property type="entry name" value="SDR_fam"/>
</dbReference>
<organism evidence="4 5">
    <name type="scientific">Roseivirga pacifica</name>
    <dbReference type="NCBI Taxonomy" id="1267423"/>
    <lineage>
        <taxon>Bacteria</taxon>
        <taxon>Pseudomonadati</taxon>
        <taxon>Bacteroidota</taxon>
        <taxon>Cytophagia</taxon>
        <taxon>Cytophagales</taxon>
        <taxon>Roseivirgaceae</taxon>
        <taxon>Roseivirga</taxon>
    </lineage>
</organism>
<dbReference type="EMBL" id="FOIR01000004">
    <property type="protein sequence ID" value="SEW39434.1"/>
    <property type="molecule type" value="Genomic_DNA"/>
</dbReference>
<protein>
    <submittedName>
        <fullName evidence="4">Short-chain dehydrogenase</fullName>
    </submittedName>
</protein>
<sequence>MRKLAVITSGTKGIGRATVEKFYESGFDVVTCARNEKDLKALKEDLSAKSEGEVFIRPTDMSKKEEVLAFAKFVQDLNRPVDMLLNNTGVFIPGAVHEEADGSLEQMIETNLYSAYYLTRALIGNMKTRKSGHIFTTGSIAGITAYANGGSYSISKFALLGFTKAIREEMKPYGVRVTSVLPGATFTASWEGVDLPKERFMKATDIADAIYGAHALSPQTVVEEIVLRPQEGDI</sequence>
<dbReference type="SUPFAM" id="SSF51735">
    <property type="entry name" value="NAD(P)-binding Rossmann-fold domains"/>
    <property type="match status" value="1"/>
</dbReference>
<dbReference type="InterPro" id="IPR036291">
    <property type="entry name" value="NAD(P)-bd_dom_sf"/>
</dbReference>
<dbReference type="STRING" id="1267423.SAMN05216290_3444"/>
<dbReference type="Gene3D" id="3.40.50.720">
    <property type="entry name" value="NAD(P)-binding Rossmann-like Domain"/>
    <property type="match status" value="1"/>
</dbReference>
<dbReference type="PANTHER" id="PTHR44196:SF1">
    <property type="entry name" value="DEHYDROGENASE_REDUCTASE SDR FAMILY MEMBER 7B"/>
    <property type="match status" value="1"/>
</dbReference>
<evidence type="ECO:0000256" key="1">
    <source>
        <dbReference type="ARBA" id="ARBA00006484"/>
    </source>
</evidence>
<gene>
    <name evidence="4" type="ORF">SAMN05216290_3444</name>
</gene>
<keyword evidence="5" id="KW-1185">Reference proteome</keyword>
<dbReference type="PANTHER" id="PTHR44196">
    <property type="entry name" value="DEHYDROGENASE/REDUCTASE SDR FAMILY MEMBER 7B"/>
    <property type="match status" value="1"/>
</dbReference>